<dbReference type="EMBL" id="AHOT01000027">
    <property type="protein sequence ID" value="EIM14587.1"/>
    <property type="molecule type" value="Genomic_DNA"/>
</dbReference>
<dbReference type="PANTHER" id="PTHR30126">
    <property type="entry name" value="HTH-TYPE TRANSCRIPTIONAL REGULATOR"/>
    <property type="match status" value="1"/>
</dbReference>
<keyword evidence="2" id="KW-0805">Transcription regulation</keyword>
<comment type="similarity">
    <text evidence="1">Belongs to the LysR transcriptional regulatory family.</text>
</comment>
<evidence type="ECO:0000313" key="6">
    <source>
        <dbReference type="EMBL" id="EIM14587.1"/>
    </source>
</evidence>
<organism evidence="6 7">
    <name type="scientific">Pseudomonas chlororaphis O6</name>
    <dbReference type="NCBI Taxonomy" id="1037915"/>
    <lineage>
        <taxon>Bacteria</taxon>
        <taxon>Pseudomonadati</taxon>
        <taxon>Pseudomonadota</taxon>
        <taxon>Gammaproteobacteria</taxon>
        <taxon>Pseudomonadales</taxon>
        <taxon>Pseudomonadaceae</taxon>
        <taxon>Pseudomonas</taxon>
    </lineage>
</organism>
<keyword evidence="3" id="KW-0238">DNA-binding</keyword>
<evidence type="ECO:0000313" key="7">
    <source>
        <dbReference type="Proteomes" id="UP000003790"/>
    </source>
</evidence>
<name>A0AB33WNL5_9PSED</name>
<proteinExistence type="inferred from homology"/>
<dbReference type="AlphaFoldDB" id="A0AB33WNL5"/>
<dbReference type="InterPro" id="IPR036390">
    <property type="entry name" value="WH_DNA-bd_sf"/>
</dbReference>
<dbReference type="PANTHER" id="PTHR30126:SF2">
    <property type="entry name" value="HTH-TYPE TRANSCRIPTIONAL REGULATOR YJIE"/>
    <property type="match status" value="1"/>
</dbReference>
<dbReference type="SUPFAM" id="SSF46785">
    <property type="entry name" value="Winged helix' DNA-binding domain"/>
    <property type="match status" value="1"/>
</dbReference>
<gene>
    <name evidence="6" type="ORF">PchlO6_2359</name>
</gene>
<dbReference type="PRINTS" id="PR00039">
    <property type="entry name" value="HTHLYSR"/>
</dbReference>
<dbReference type="Proteomes" id="UP000003790">
    <property type="component" value="Chromosome"/>
</dbReference>
<dbReference type="RefSeq" id="WP_009048225.1">
    <property type="nucleotide sequence ID" value="NZ_CM001490.1"/>
</dbReference>
<evidence type="ECO:0000259" key="5">
    <source>
        <dbReference type="PROSITE" id="PS50931"/>
    </source>
</evidence>
<dbReference type="Gene3D" id="1.10.10.10">
    <property type="entry name" value="Winged helix-like DNA-binding domain superfamily/Winged helix DNA-binding domain"/>
    <property type="match status" value="1"/>
</dbReference>
<dbReference type="GO" id="GO:0000976">
    <property type="term" value="F:transcription cis-regulatory region binding"/>
    <property type="evidence" value="ECO:0007669"/>
    <property type="project" value="TreeGrafter"/>
</dbReference>
<dbReference type="InterPro" id="IPR000847">
    <property type="entry name" value="LysR_HTH_N"/>
</dbReference>
<dbReference type="InterPro" id="IPR005119">
    <property type="entry name" value="LysR_subst-bd"/>
</dbReference>
<reference evidence="6 7" key="1">
    <citation type="journal article" date="2012" name="PLoS Genet.">
        <title>Comparative Genomics of Plant-Associated Pseudomonas spp.: Insights into Diversity and Inheritance of Traits Involved in Multitrophic Interactions.</title>
        <authorList>
            <person name="Loper J.E."/>
            <person name="Hassan K.A."/>
            <person name="Mavrodi D.V."/>
            <person name="Davis E.W.II."/>
            <person name="Lim C.K."/>
            <person name="Shaffer B.T."/>
            <person name="Elbourne L.D."/>
            <person name="Stockwell V.O."/>
            <person name="Hartney S.L."/>
            <person name="Breakwell K."/>
            <person name="Henkels M.D."/>
            <person name="Tetu S.G."/>
            <person name="Rangel L.I."/>
            <person name="Kidarsa T.A."/>
            <person name="Wilson N.L."/>
            <person name="van de Mortel J.E."/>
            <person name="Song C."/>
            <person name="Blumhagen R."/>
            <person name="Radune D."/>
            <person name="Hostetler J.B."/>
            <person name="Brinkac L.M."/>
            <person name="Durkin A.S."/>
            <person name="Kluepfel D.A."/>
            <person name="Wechter W.P."/>
            <person name="Anderson A.J."/>
            <person name="Kim Y.C."/>
            <person name="Pierson L.S.III."/>
            <person name="Pierson E.A."/>
            <person name="Lindow S.E."/>
            <person name="Kobayashi D.Y."/>
            <person name="Raaijmakers J.M."/>
            <person name="Weller D.M."/>
            <person name="Thomashow L.S."/>
            <person name="Allen A.E."/>
            <person name="Paulsen I.T."/>
        </authorList>
    </citation>
    <scope>NUCLEOTIDE SEQUENCE [LARGE SCALE GENOMIC DNA]</scope>
    <source>
        <strain evidence="6 7">O6</strain>
    </source>
</reference>
<comment type="caution">
    <text evidence="6">The sequence shown here is derived from an EMBL/GenBank/DDBJ whole genome shotgun (WGS) entry which is preliminary data.</text>
</comment>
<dbReference type="Pfam" id="PF00126">
    <property type="entry name" value="HTH_1"/>
    <property type="match status" value="1"/>
</dbReference>
<evidence type="ECO:0000256" key="4">
    <source>
        <dbReference type="ARBA" id="ARBA00023163"/>
    </source>
</evidence>
<dbReference type="Gene3D" id="3.40.190.10">
    <property type="entry name" value="Periplasmic binding protein-like II"/>
    <property type="match status" value="2"/>
</dbReference>
<sequence length="307" mass="34319">MQIKWVDDLLAIAECKNFSRAAEIRCVTQSALSRRIRSLEDWVGVELVDRGTYPIQLTLAGQTFCEQGREALSSLLELRSSLRQEERMPGRSIQVTAGHSLSMTFLPKWLARFQQHNEPFNARVVAANIHDAVIALAEGNCDLMIVYHHPKAPILLDHEKFVSLTLGQDSFIPLCAPNRRGEPLHRLPGKAGKPVPHLAYTATTFLGRVADIVIKDSHVPCVLTRCYEADMAMLLMRMAMEGYGVAWLPESAVAEELQRGRLVRAGGSEWSTQLEIRSYCSRANQNPTMLELWKTLEKASQNLAAQG</sequence>
<evidence type="ECO:0000256" key="2">
    <source>
        <dbReference type="ARBA" id="ARBA00023015"/>
    </source>
</evidence>
<evidence type="ECO:0000256" key="1">
    <source>
        <dbReference type="ARBA" id="ARBA00009437"/>
    </source>
</evidence>
<dbReference type="SUPFAM" id="SSF53850">
    <property type="entry name" value="Periplasmic binding protein-like II"/>
    <property type="match status" value="1"/>
</dbReference>
<accession>A0AB33WNL5</accession>
<dbReference type="Pfam" id="PF03466">
    <property type="entry name" value="LysR_substrate"/>
    <property type="match status" value="1"/>
</dbReference>
<evidence type="ECO:0000256" key="3">
    <source>
        <dbReference type="ARBA" id="ARBA00023125"/>
    </source>
</evidence>
<dbReference type="InterPro" id="IPR036388">
    <property type="entry name" value="WH-like_DNA-bd_sf"/>
</dbReference>
<feature type="domain" description="HTH lysR-type" evidence="5">
    <location>
        <begin position="1"/>
        <end position="58"/>
    </location>
</feature>
<protein>
    <submittedName>
        <fullName evidence="6">Transcriptional regulator, LysR family</fullName>
    </submittedName>
</protein>
<dbReference type="PROSITE" id="PS50931">
    <property type="entry name" value="HTH_LYSR"/>
    <property type="match status" value="1"/>
</dbReference>
<dbReference type="CDD" id="cd05466">
    <property type="entry name" value="PBP2_LTTR_substrate"/>
    <property type="match status" value="1"/>
</dbReference>
<dbReference type="GO" id="GO:0003700">
    <property type="term" value="F:DNA-binding transcription factor activity"/>
    <property type="evidence" value="ECO:0007669"/>
    <property type="project" value="InterPro"/>
</dbReference>
<keyword evidence="4" id="KW-0804">Transcription</keyword>